<evidence type="ECO:0000313" key="2">
    <source>
        <dbReference type="EMBL" id="KKU90838.1"/>
    </source>
</evidence>
<sequence>MILVSIASALLNGFALMLLWNWFVVPAFGVPAISMTSAISLAIIASLLTNQYIPKPNGESDKEHQMKRIDHEFTLPIVVIAMGWILRFFR</sequence>
<name>A0A0G1WKH4_9BACT</name>
<reference evidence="2 3" key="1">
    <citation type="journal article" date="2015" name="Nature">
        <title>rRNA introns, odd ribosomes, and small enigmatic genomes across a large radiation of phyla.</title>
        <authorList>
            <person name="Brown C.T."/>
            <person name="Hug L.A."/>
            <person name="Thomas B.C."/>
            <person name="Sharon I."/>
            <person name="Castelle C.J."/>
            <person name="Singh A."/>
            <person name="Wilkins M.J."/>
            <person name="Williams K.H."/>
            <person name="Banfield J.F."/>
        </authorList>
    </citation>
    <scope>NUCLEOTIDE SEQUENCE [LARGE SCALE GENOMIC DNA]</scope>
</reference>
<keyword evidence="1" id="KW-0472">Membrane</keyword>
<dbReference type="Proteomes" id="UP000034956">
    <property type="component" value="Unassembled WGS sequence"/>
</dbReference>
<organism evidence="2 3">
    <name type="scientific">Candidatus Jorgensenbacteria bacterium GW2011_GWA1_48_11</name>
    <dbReference type="NCBI Taxonomy" id="1618660"/>
    <lineage>
        <taxon>Bacteria</taxon>
        <taxon>Candidatus Joergenseniibacteriota</taxon>
    </lineage>
</organism>
<feature type="transmembrane region" description="Helical" evidence="1">
    <location>
        <begin position="6"/>
        <end position="25"/>
    </location>
</feature>
<accession>A0A0G1WKH4</accession>
<comment type="caution">
    <text evidence="2">The sequence shown here is derived from an EMBL/GenBank/DDBJ whole genome shotgun (WGS) entry which is preliminary data.</text>
</comment>
<evidence type="ECO:0000313" key="3">
    <source>
        <dbReference type="Proteomes" id="UP000034956"/>
    </source>
</evidence>
<feature type="transmembrane region" description="Helical" evidence="1">
    <location>
        <begin position="32"/>
        <end position="53"/>
    </location>
</feature>
<gene>
    <name evidence="2" type="ORF">UY23_C0006G0047</name>
</gene>
<feature type="transmembrane region" description="Helical" evidence="1">
    <location>
        <begin position="73"/>
        <end position="89"/>
    </location>
</feature>
<protein>
    <submittedName>
        <fullName evidence="2">Uncharacterized protein</fullName>
    </submittedName>
</protein>
<dbReference type="AlphaFoldDB" id="A0A0G1WKH4"/>
<keyword evidence="1" id="KW-1133">Transmembrane helix</keyword>
<evidence type="ECO:0000256" key="1">
    <source>
        <dbReference type="SAM" id="Phobius"/>
    </source>
</evidence>
<keyword evidence="1" id="KW-0812">Transmembrane</keyword>
<proteinExistence type="predicted"/>
<dbReference type="EMBL" id="LCPF01000006">
    <property type="protein sequence ID" value="KKU90838.1"/>
    <property type="molecule type" value="Genomic_DNA"/>
</dbReference>